<dbReference type="RefSeq" id="WP_127706290.1">
    <property type="nucleotide sequence ID" value="NZ_SACK01000007.1"/>
</dbReference>
<dbReference type="AlphaFoldDB" id="A0A437MPZ2"/>
<dbReference type="Pfam" id="PF08401">
    <property type="entry name" value="ArdcN"/>
    <property type="match status" value="1"/>
</dbReference>
<accession>A0A437MPZ2</accession>
<dbReference type="Proteomes" id="UP000282759">
    <property type="component" value="Unassembled WGS sequence"/>
</dbReference>
<dbReference type="GO" id="GO:0003697">
    <property type="term" value="F:single-stranded DNA binding"/>
    <property type="evidence" value="ECO:0007669"/>
    <property type="project" value="InterPro"/>
</dbReference>
<sequence length="391" mass="44285">MNNKALHEQIAEKLIDALEKGTSPFQHPWTDDHTAGFITPVNPTTGNNYRGMNALWLAMQGRSDPRWLTLNQASRANWSVEKGAKAVLINFVKTNELQPVLNTSGEKQLDENGRVKMHSVKLDKPVITKAWVFNGEQIRGIPDWRQVYQQAQAEQIWSPIDRAELIIKQSNAELRHGGNEAFYSPRYDFIAVPQKEQFDSAAKYYATVLHELGHWTGHKSRLDRPLGGGFGSEAYAKEELRAEISSLMVGSALNIGHDFGQHAAYVDSWIRILRHDPLELHKASTDAQKITDYLLTFERKLEQQQSASLPVSKYLEKGEVIGYKDTRYEVLNVHKNRTAEVQDLNTGQKIKVGVKNGLYASLLDARIKPADIDRKNDQPVREVAPDNQLQR</sequence>
<dbReference type="InterPro" id="IPR013610">
    <property type="entry name" value="ArdC_N"/>
</dbReference>
<dbReference type="OrthoDB" id="9792687at2"/>
<evidence type="ECO:0000259" key="1">
    <source>
        <dbReference type="Pfam" id="PF08401"/>
    </source>
</evidence>
<evidence type="ECO:0000313" key="4">
    <source>
        <dbReference type="Proteomes" id="UP000282759"/>
    </source>
</evidence>
<proteinExistence type="predicted"/>
<name>A0A437MPZ2_9SPHI</name>
<feature type="domain" description="N-terminal" evidence="1">
    <location>
        <begin position="5"/>
        <end position="114"/>
    </location>
</feature>
<gene>
    <name evidence="3" type="ORF">EOD41_14795</name>
</gene>
<organism evidence="3 4">
    <name type="scientific">Mucilaginibacter limnophilus</name>
    <dbReference type="NCBI Taxonomy" id="1932778"/>
    <lineage>
        <taxon>Bacteria</taxon>
        <taxon>Pseudomonadati</taxon>
        <taxon>Bacteroidota</taxon>
        <taxon>Sphingobacteriia</taxon>
        <taxon>Sphingobacteriales</taxon>
        <taxon>Sphingobacteriaceae</taxon>
        <taxon>Mucilaginibacter</taxon>
    </lineage>
</organism>
<dbReference type="EMBL" id="SACK01000007">
    <property type="protein sequence ID" value="RVT99712.1"/>
    <property type="molecule type" value="Genomic_DNA"/>
</dbReference>
<protein>
    <submittedName>
        <fullName evidence="3">DUF1738 domain-containing protein</fullName>
    </submittedName>
</protein>
<dbReference type="Pfam" id="PF18818">
    <property type="entry name" value="MPTase-PolyVal"/>
    <property type="match status" value="1"/>
</dbReference>
<keyword evidence="4" id="KW-1185">Reference proteome</keyword>
<dbReference type="InterPro" id="IPR041459">
    <property type="entry name" value="MPTase-PolyVal"/>
</dbReference>
<reference evidence="3 4" key="1">
    <citation type="submission" date="2019-01" db="EMBL/GenBank/DDBJ databases">
        <authorList>
            <person name="Chen W.-M."/>
        </authorList>
    </citation>
    <scope>NUCLEOTIDE SEQUENCE [LARGE SCALE GENOMIC DNA]</scope>
    <source>
        <strain evidence="3 4">YBJ-36</strain>
    </source>
</reference>
<comment type="caution">
    <text evidence="3">The sequence shown here is derived from an EMBL/GenBank/DDBJ whole genome shotgun (WGS) entry which is preliminary data.</text>
</comment>
<feature type="domain" description="Polyvalent protein metallopeptidase" evidence="2">
    <location>
        <begin position="162"/>
        <end position="285"/>
    </location>
</feature>
<evidence type="ECO:0000313" key="3">
    <source>
        <dbReference type="EMBL" id="RVT99712.1"/>
    </source>
</evidence>
<evidence type="ECO:0000259" key="2">
    <source>
        <dbReference type="Pfam" id="PF18818"/>
    </source>
</evidence>